<name>A0ABY4RBD5_9GAMM</name>
<feature type="region of interest" description="Disordered" evidence="1">
    <location>
        <begin position="37"/>
        <end position="57"/>
    </location>
</feature>
<sequence>MRLHQDRPYDPIGLQGGINLYQYAPNPLGLRKCSFSRKPKKVKSKSTGRTKVRNKNEEFAMDHVKKHPENGIEIIKPDQIGDPHFKEKGWSKVEQKINVVNVHYMEKIDKAGKMTHVTHFKIKD</sequence>
<reference evidence="2" key="1">
    <citation type="submission" date="2021-09" db="EMBL/GenBank/DDBJ databases">
        <title>First case of bloodstream infection caused by Mixta hanseatica sp. nov., a member of the Erwiniaceae family.</title>
        <authorList>
            <person name="Both A."/>
            <person name="Huang J."/>
            <person name="Wenzel P."/>
            <person name="Aepfelbacher M."/>
            <person name="Rohde H."/>
            <person name="Christner M."/>
            <person name="Hentschke M."/>
        </authorList>
    </citation>
    <scope>NUCLEOTIDE SEQUENCE</scope>
    <source>
        <strain evidence="2">X22927</strain>
    </source>
</reference>
<evidence type="ECO:0000256" key="1">
    <source>
        <dbReference type="SAM" id="MobiDB-lite"/>
    </source>
</evidence>
<gene>
    <name evidence="2" type="ORF">K6958_03475</name>
</gene>
<keyword evidence="3" id="KW-1185">Reference proteome</keyword>
<accession>A0ABY4RBD5</accession>
<dbReference type="Proteomes" id="UP001056635">
    <property type="component" value="Chromosome"/>
</dbReference>
<evidence type="ECO:0008006" key="4">
    <source>
        <dbReference type="Google" id="ProtNLM"/>
    </source>
</evidence>
<dbReference type="RefSeq" id="WP_249893360.1">
    <property type="nucleotide sequence ID" value="NZ_CP082904.1"/>
</dbReference>
<feature type="compositionally biased region" description="Basic residues" evidence="1">
    <location>
        <begin position="37"/>
        <end position="53"/>
    </location>
</feature>
<dbReference type="EMBL" id="CP082904">
    <property type="protein sequence ID" value="UQY44762.1"/>
    <property type="molecule type" value="Genomic_DNA"/>
</dbReference>
<evidence type="ECO:0000313" key="2">
    <source>
        <dbReference type="EMBL" id="UQY44762.1"/>
    </source>
</evidence>
<evidence type="ECO:0000313" key="3">
    <source>
        <dbReference type="Proteomes" id="UP001056635"/>
    </source>
</evidence>
<protein>
    <recommendedName>
        <fullName evidence="4">RHS repeat-associated core domain-containing protein</fullName>
    </recommendedName>
</protein>
<proteinExistence type="predicted"/>
<organism evidence="2 3">
    <name type="scientific">Mixta hanseatica</name>
    <dbReference type="NCBI Taxonomy" id="2872648"/>
    <lineage>
        <taxon>Bacteria</taxon>
        <taxon>Pseudomonadati</taxon>
        <taxon>Pseudomonadota</taxon>
        <taxon>Gammaproteobacteria</taxon>
        <taxon>Enterobacterales</taxon>
        <taxon>Erwiniaceae</taxon>
        <taxon>Mixta</taxon>
    </lineage>
</organism>